<keyword evidence="2" id="KW-1185">Reference proteome</keyword>
<name>A0AB34HAC8_ESCRO</name>
<reference evidence="1 2" key="1">
    <citation type="submission" date="2022-11" db="EMBL/GenBank/DDBJ databases">
        <title>Whole genome sequence of Eschrichtius robustus ER-17-0199.</title>
        <authorList>
            <person name="Bruniche-Olsen A."/>
            <person name="Black A.N."/>
            <person name="Fields C.J."/>
            <person name="Walden K."/>
            <person name="Dewoody J.A."/>
        </authorList>
    </citation>
    <scope>NUCLEOTIDE SEQUENCE [LARGE SCALE GENOMIC DNA]</scope>
    <source>
        <strain evidence="1">ER-17-0199</strain>
        <tissue evidence="1">Blubber</tissue>
    </source>
</reference>
<organism evidence="1 2">
    <name type="scientific">Eschrichtius robustus</name>
    <name type="common">California gray whale</name>
    <name type="synonym">Eschrichtius gibbosus</name>
    <dbReference type="NCBI Taxonomy" id="9764"/>
    <lineage>
        <taxon>Eukaryota</taxon>
        <taxon>Metazoa</taxon>
        <taxon>Chordata</taxon>
        <taxon>Craniata</taxon>
        <taxon>Vertebrata</taxon>
        <taxon>Euteleostomi</taxon>
        <taxon>Mammalia</taxon>
        <taxon>Eutheria</taxon>
        <taxon>Laurasiatheria</taxon>
        <taxon>Artiodactyla</taxon>
        <taxon>Whippomorpha</taxon>
        <taxon>Cetacea</taxon>
        <taxon>Mysticeti</taxon>
        <taxon>Eschrichtiidae</taxon>
        <taxon>Eschrichtius</taxon>
    </lineage>
</organism>
<evidence type="ECO:0000313" key="2">
    <source>
        <dbReference type="Proteomes" id="UP001159641"/>
    </source>
</evidence>
<evidence type="ECO:0000313" key="1">
    <source>
        <dbReference type="EMBL" id="KAJ8789123.1"/>
    </source>
</evidence>
<dbReference type="EMBL" id="JAIQCJ010001508">
    <property type="protein sequence ID" value="KAJ8789123.1"/>
    <property type="molecule type" value="Genomic_DNA"/>
</dbReference>
<sequence length="99" mass="11413">MVTIQICLCCASASKERSHQREALHAEDLHMLSSEMRTGIGQSDIQIHYRNPQDGILGTIAFNKNNLILEERNKYFNPHLTGKTYSNAYFTDLNNYDEY</sequence>
<dbReference type="Proteomes" id="UP001159641">
    <property type="component" value="Unassembled WGS sequence"/>
</dbReference>
<dbReference type="AlphaFoldDB" id="A0AB34HAC8"/>
<accession>A0AB34HAC8</accession>
<gene>
    <name evidence="1" type="ORF">J1605_022224</name>
</gene>
<comment type="caution">
    <text evidence="1">The sequence shown here is derived from an EMBL/GenBank/DDBJ whole genome shotgun (WGS) entry which is preliminary data.</text>
</comment>
<proteinExistence type="predicted"/>
<protein>
    <submittedName>
        <fullName evidence="1">Uncharacterized protein</fullName>
    </submittedName>
</protein>